<protein>
    <submittedName>
        <fullName evidence="1">Predicted protein</fullName>
    </submittedName>
</protein>
<organism evidence="3">
    <name type="scientific">Laccaria bicolor (strain S238N-H82 / ATCC MYA-4686)</name>
    <name type="common">Bicoloured deceiver</name>
    <name type="synonym">Laccaria laccata var. bicolor</name>
    <dbReference type="NCBI Taxonomy" id="486041"/>
    <lineage>
        <taxon>Eukaryota</taxon>
        <taxon>Fungi</taxon>
        <taxon>Dikarya</taxon>
        <taxon>Basidiomycota</taxon>
        <taxon>Agaricomycotina</taxon>
        <taxon>Agaricomycetes</taxon>
        <taxon>Agaricomycetidae</taxon>
        <taxon>Agaricales</taxon>
        <taxon>Agaricineae</taxon>
        <taxon>Hydnangiaceae</taxon>
        <taxon>Laccaria</taxon>
    </lineage>
</organism>
<sequence>MSFRKKNEGYGGCCEGLCGICPSSLANFAPVTSNNQRRFPPFVQPFSEPVWSDSD</sequence>
<dbReference type="GeneID" id="6076091"/>
<dbReference type="GeneID" id="6075975"/>
<keyword evidence="3" id="KW-1185">Reference proteome</keyword>
<dbReference type="InParanoid" id="B0D851"/>
<reference evidence="1 3" key="1">
    <citation type="journal article" date="2008" name="Nature">
        <title>The genome of Laccaria bicolor provides insights into mycorrhizal symbiosis.</title>
        <authorList>
            <person name="Martin F."/>
            <person name="Aerts A."/>
            <person name="Ahren D."/>
            <person name="Brun A."/>
            <person name="Danchin E.G.J."/>
            <person name="Duchaussoy F."/>
            <person name="Gibon J."/>
            <person name="Kohler A."/>
            <person name="Lindquist E."/>
            <person name="Pereda V."/>
            <person name="Salamov A."/>
            <person name="Shapiro H.J."/>
            <person name="Wuyts J."/>
            <person name="Blaudez D."/>
            <person name="Buee M."/>
            <person name="Brokstein P."/>
            <person name="Canbaeck B."/>
            <person name="Cohen D."/>
            <person name="Courty P.E."/>
            <person name="Coutinho P.M."/>
            <person name="Delaruelle C."/>
            <person name="Detter J.C."/>
            <person name="Deveau A."/>
            <person name="DiFazio S."/>
            <person name="Duplessis S."/>
            <person name="Fraissinet-Tachet L."/>
            <person name="Lucic E."/>
            <person name="Frey-Klett P."/>
            <person name="Fourrey C."/>
            <person name="Feussner I."/>
            <person name="Gay G."/>
            <person name="Grimwood J."/>
            <person name="Hoegger P.J."/>
            <person name="Jain P."/>
            <person name="Kilaru S."/>
            <person name="Labbe J."/>
            <person name="Lin Y.C."/>
            <person name="Legue V."/>
            <person name="Le Tacon F."/>
            <person name="Marmeisse R."/>
            <person name="Melayah D."/>
            <person name="Montanini B."/>
            <person name="Muratet M."/>
            <person name="Nehls U."/>
            <person name="Niculita-Hirzel H."/>
            <person name="Oudot-Le Secq M.P."/>
            <person name="Peter M."/>
            <person name="Quesneville H."/>
            <person name="Rajashekar B."/>
            <person name="Reich M."/>
            <person name="Rouhier N."/>
            <person name="Schmutz J."/>
            <person name="Yin T."/>
            <person name="Chalot M."/>
            <person name="Henrissat B."/>
            <person name="Kuees U."/>
            <person name="Lucas S."/>
            <person name="Van de Peer Y."/>
            <person name="Podila G.K."/>
            <person name="Polle A."/>
            <person name="Pukkila P.J."/>
            <person name="Richardson P.M."/>
            <person name="Rouze P."/>
            <person name="Sanders I.R."/>
            <person name="Stajich J.E."/>
            <person name="Tunlid A."/>
            <person name="Tuskan G."/>
            <person name="Grigoriev I.V."/>
        </authorList>
    </citation>
    <scope>NUCLEOTIDE SEQUENCE [LARGE SCALE GENOMIC DNA]</scope>
    <source>
        <strain evidence="3">S238N-H82 / ATCC MYA-4686</strain>
    </source>
</reference>
<dbReference type="KEGG" id="lbc:LACBIDRAFT_296715"/>
<dbReference type="HOGENOM" id="CLU_3032747_0_0_1"/>
<evidence type="ECO:0000313" key="2">
    <source>
        <dbReference type="EMBL" id="EDR09017.1"/>
    </source>
</evidence>
<dbReference type="RefSeq" id="XP_001880328.1">
    <property type="nucleotide sequence ID" value="XM_001880293.1"/>
</dbReference>
<dbReference type="AlphaFoldDB" id="B0D851"/>
<evidence type="ECO:0000313" key="1">
    <source>
        <dbReference type="EMBL" id="EDR09015.1"/>
    </source>
</evidence>
<name>B0D851_LACBS</name>
<dbReference type="KEGG" id="lbc:LACBIDRAFT_296719"/>
<dbReference type="EMBL" id="DS547100">
    <property type="protein sequence ID" value="EDR09017.1"/>
    <property type="molecule type" value="Genomic_DNA"/>
</dbReference>
<dbReference type="Proteomes" id="UP000001194">
    <property type="component" value="Unassembled WGS sequence"/>
</dbReference>
<accession>B0D851</accession>
<dbReference type="RefSeq" id="XP_001880330.1">
    <property type="nucleotide sequence ID" value="XM_001880295.1"/>
</dbReference>
<evidence type="ECO:0000313" key="3">
    <source>
        <dbReference type="Proteomes" id="UP000001194"/>
    </source>
</evidence>
<proteinExistence type="predicted"/>
<gene>
    <name evidence="1" type="ORF">LACBIDRAFT_296715</name>
    <name evidence="2" type="ORF">LACBIDRAFT_296719</name>
</gene>
<dbReference type="EMBL" id="DS547100">
    <property type="protein sequence ID" value="EDR09015.1"/>
    <property type="molecule type" value="Genomic_DNA"/>
</dbReference>